<feature type="region of interest" description="Disordered" evidence="5">
    <location>
        <begin position="298"/>
        <end position="391"/>
    </location>
</feature>
<feature type="compositionally biased region" description="Polar residues" evidence="5">
    <location>
        <begin position="365"/>
        <end position="380"/>
    </location>
</feature>
<feature type="compositionally biased region" description="Basic and acidic residues" evidence="5">
    <location>
        <begin position="329"/>
        <end position="344"/>
    </location>
</feature>
<keyword evidence="4" id="KW-0862">Zinc</keyword>
<organism evidence="7 8">
    <name type="scientific">Bathycoccus prasinos</name>
    <dbReference type="NCBI Taxonomy" id="41875"/>
    <lineage>
        <taxon>Eukaryota</taxon>
        <taxon>Viridiplantae</taxon>
        <taxon>Chlorophyta</taxon>
        <taxon>Mamiellophyceae</taxon>
        <taxon>Mamiellales</taxon>
        <taxon>Bathycoccaceae</taxon>
        <taxon>Bathycoccus</taxon>
    </lineage>
</organism>
<gene>
    <name evidence="7" type="ordered locus">Bathy17g00270</name>
</gene>
<dbReference type="PANTHER" id="PTHR10742">
    <property type="entry name" value="FLAVIN MONOAMINE OXIDASE"/>
    <property type="match status" value="1"/>
</dbReference>
<evidence type="ECO:0000313" key="8">
    <source>
        <dbReference type="Proteomes" id="UP000198341"/>
    </source>
</evidence>
<evidence type="ECO:0000313" key="7">
    <source>
        <dbReference type="EMBL" id="CCO20478.1"/>
    </source>
</evidence>
<dbReference type="Gene3D" id="3.30.40.100">
    <property type="match status" value="1"/>
</dbReference>
<dbReference type="PANTHER" id="PTHR10742:SF410">
    <property type="entry name" value="LYSINE-SPECIFIC HISTONE DEMETHYLASE 2"/>
    <property type="match status" value="1"/>
</dbReference>
<proteinExistence type="inferred from homology"/>
<dbReference type="OrthoDB" id="498871at2759"/>
<dbReference type="SUPFAM" id="SSF51905">
    <property type="entry name" value="FAD/NAD(P)-binding domain"/>
    <property type="match status" value="2"/>
</dbReference>
<feature type="domain" description="CW-type" evidence="6">
    <location>
        <begin position="1292"/>
        <end position="1348"/>
    </location>
</feature>
<dbReference type="InterPro" id="IPR011124">
    <property type="entry name" value="Znf_CW"/>
</dbReference>
<dbReference type="GO" id="GO:0008270">
    <property type="term" value="F:zinc ion binding"/>
    <property type="evidence" value="ECO:0007669"/>
    <property type="project" value="UniProtKB-KW"/>
</dbReference>
<keyword evidence="3" id="KW-0863">Zinc-finger</keyword>
<dbReference type="InterPro" id="IPR050281">
    <property type="entry name" value="Flavin_monoamine_oxidase"/>
</dbReference>
<feature type="compositionally biased region" description="Basic and acidic residues" evidence="5">
    <location>
        <begin position="927"/>
        <end position="944"/>
    </location>
</feature>
<keyword evidence="8" id="KW-1185">Reference proteome</keyword>
<feature type="compositionally biased region" description="Basic and acidic residues" evidence="5">
    <location>
        <begin position="55"/>
        <end position="65"/>
    </location>
</feature>
<dbReference type="PRINTS" id="PR00419">
    <property type="entry name" value="ADXRDTASE"/>
</dbReference>
<evidence type="ECO:0000256" key="4">
    <source>
        <dbReference type="ARBA" id="ARBA00022833"/>
    </source>
</evidence>
<reference evidence="7 8" key="1">
    <citation type="submission" date="2011-10" db="EMBL/GenBank/DDBJ databases">
        <authorList>
            <person name="Genoscope - CEA"/>
        </authorList>
    </citation>
    <scope>NUCLEOTIDE SEQUENCE [LARGE SCALE GENOMIC DNA]</scope>
    <source>
        <strain evidence="7 8">RCC 1105</strain>
    </source>
</reference>
<dbReference type="STRING" id="41875.K8FDH1"/>
<dbReference type="RefSeq" id="XP_007508374.1">
    <property type="nucleotide sequence ID" value="XM_007508312.1"/>
</dbReference>
<dbReference type="Proteomes" id="UP000198341">
    <property type="component" value="Chromosome 17"/>
</dbReference>
<evidence type="ECO:0000256" key="5">
    <source>
        <dbReference type="SAM" id="MobiDB-lite"/>
    </source>
</evidence>
<feature type="compositionally biased region" description="Basic residues" evidence="5">
    <location>
        <begin position="916"/>
        <end position="926"/>
    </location>
</feature>
<accession>K8FDH1</accession>
<dbReference type="Gene3D" id="3.90.660.10">
    <property type="match status" value="2"/>
</dbReference>
<keyword evidence="2" id="KW-0479">Metal-binding</keyword>
<dbReference type="InterPro" id="IPR036188">
    <property type="entry name" value="FAD/NAD-bd_sf"/>
</dbReference>
<feature type="region of interest" description="Disordered" evidence="5">
    <location>
        <begin position="715"/>
        <end position="737"/>
    </location>
</feature>
<feature type="region of interest" description="Disordered" evidence="5">
    <location>
        <begin position="1"/>
        <end position="179"/>
    </location>
</feature>
<feature type="compositionally biased region" description="Basic and acidic residues" evidence="5">
    <location>
        <begin position="298"/>
        <end position="321"/>
    </location>
</feature>
<feature type="compositionally biased region" description="Basic and acidic residues" evidence="5">
    <location>
        <begin position="352"/>
        <end position="364"/>
    </location>
</feature>
<sequence>MTTTLKGFDRPHPPLREEEDDEEECEQVHASRAVLGVTEEEPTIQTTSRNEFLSEEGKEEKRDIFLENTTEEATSTPPKKKNKEEEEVEEVKEEEHRTHVNPILLLRDDDWLGAPDAIASSPETETKTRGGVAETKPARMETEEEEEKKKKNDDDGSDDASKKRKLEEIENEEEEEEDVLIETNHRRVFLSDAGPELVHLKENDVGYEWLCADIWVRTKVWHATTTNEKRRALEFRRLDEKGETVPFPSCSRTGEYEHGTSAASLRSNNAVYRFIERNKEAYEKGRMVGQIVKRRIAKKSDGEHERGVAFADPKDLEEMGRKGKKKKMMMKEKEPAAAKTEKRTTKSTTAKSNEKNSKEEKDVAKSSTRCSIRTNHATVSTEEDPPDPVKKGSIQRELTHVFADIWGVRVGAETRNDIDFLRLDANGEHMNFPNCNRTGEYRKGESQSKLRSYKSVLLFIRRNLKAYRNGKMSPKSALIASKTATTTTITKKKTSVGIQTTEMDDESEDKDKETKAQNSPSLPPHLPPWEGREPPTVTVIGAGPAGLSAAKLLQNHGLKVVVLESRDRAGGRCWSYDMKALPEHDLPAITIDLGAAYVHGCHTFNVLYVIAQENKIKLDQSSGGYSAGWGEYAPWYDITKGGRIKERDVKNAFRIVRKVEECMFSEAREDAIKSVQAADEWEREKKQRRSNGLYGVNGERAAKNMSTETLLFVAPSSAKEEEEEEDKTKATDPYSSHSEDLRFAYGESLYETKRQHLLEEKSSAPPPPPPTATDTLILSNERRANEIKNTDEPIEDAFKRAYELYFSDKDMKYQMPREDIIESVKTINWGYVAPTSQVSTNIVRTFYRERVQAEETLEADKNKIVTNVEAKNGWIYTTTSTPLREEGNERENDDDKEEEEKVVIEEKARDAPEKKNVKKKKKKTQKNVKEPKVATRNVKNKDNGGEDLEFKGSLGDGLVVGGYRELLINRAAEGLDVRFEKKVRKIHEVANTEENTRHLSTSDGCVLTDTDASAKKEKEAEEEDVGMKIYSDVVPSSFSNENAKDVGTTTKTEDDDKSLFYRKKKCVVETESGEQFQSDFVVCTVPLGVLQRDVIDFHPSLSAKKQRAIHAVGMGTENKVILRFAQKFWPNFKYIQCNDYRYRFLNYEPFGKKGTIVAHCAPPYAHEYENQTDEEIVETVCKVMQTMFRVKPEMMPKPVDYLVTRWLQDENSFGAYSYMKVGATYSDVRALSEPEFEAKTLFFAGEGCSISGAQCVHGAVLSGQEQACKILQLGNVDINPDLALGKRVGIPADATREWMQCSKCSKWRKLPELVFPDELEEKWECSYGGVWNEKLERLGCDAAEDEDDSDSDS</sequence>
<dbReference type="InterPro" id="IPR002937">
    <property type="entry name" value="Amino_oxidase"/>
</dbReference>
<dbReference type="GeneID" id="19010921"/>
<feature type="compositionally biased region" description="Basic and acidic residues" evidence="5">
    <location>
        <begin position="7"/>
        <end position="16"/>
    </location>
</feature>
<dbReference type="SUPFAM" id="SSF54373">
    <property type="entry name" value="FAD-linked reductases, C-terminal domain"/>
    <property type="match status" value="1"/>
</dbReference>
<dbReference type="PROSITE" id="PS51050">
    <property type="entry name" value="ZF_CW"/>
    <property type="match status" value="1"/>
</dbReference>
<dbReference type="eggNOG" id="KOG0029">
    <property type="taxonomic scope" value="Eukaryota"/>
</dbReference>
<dbReference type="Pfam" id="PF01593">
    <property type="entry name" value="Amino_oxidase"/>
    <property type="match status" value="2"/>
</dbReference>
<dbReference type="GO" id="GO:0016491">
    <property type="term" value="F:oxidoreductase activity"/>
    <property type="evidence" value="ECO:0007669"/>
    <property type="project" value="InterPro"/>
</dbReference>
<feature type="compositionally biased region" description="Acidic residues" evidence="5">
    <location>
        <begin position="169"/>
        <end position="179"/>
    </location>
</feature>
<evidence type="ECO:0000256" key="3">
    <source>
        <dbReference type="ARBA" id="ARBA00022771"/>
    </source>
</evidence>
<feature type="compositionally biased region" description="Basic and acidic residues" evidence="5">
    <location>
        <begin position="136"/>
        <end position="168"/>
    </location>
</feature>
<evidence type="ECO:0000256" key="1">
    <source>
        <dbReference type="ARBA" id="ARBA00005995"/>
    </source>
</evidence>
<name>K8FDH1_9CHLO</name>
<dbReference type="KEGG" id="bpg:Bathy17g00270"/>
<evidence type="ECO:0000259" key="6">
    <source>
        <dbReference type="PROSITE" id="PS51050"/>
    </source>
</evidence>
<dbReference type="Pfam" id="PF07496">
    <property type="entry name" value="zf-CW"/>
    <property type="match status" value="1"/>
</dbReference>
<dbReference type="EMBL" id="FO082262">
    <property type="protein sequence ID" value="CCO20478.1"/>
    <property type="molecule type" value="Genomic_DNA"/>
</dbReference>
<protein>
    <recommendedName>
        <fullName evidence="6">CW-type domain-containing protein</fullName>
    </recommendedName>
</protein>
<evidence type="ECO:0000256" key="2">
    <source>
        <dbReference type="ARBA" id="ARBA00022723"/>
    </source>
</evidence>
<feature type="compositionally biased region" description="Basic and acidic residues" evidence="5">
    <location>
        <begin position="899"/>
        <end position="915"/>
    </location>
</feature>
<comment type="similarity">
    <text evidence="1">Belongs to the flavin monoamine oxidase family.</text>
</comment>
<feature type="region of interest" description="Disordered" evidence="5">
    <location>
        <begin position="879"/>
        <end position="944"/>
    </location>
</feature>
<feature type="region of interest" description="Disordered" evidence="5">
    <location>
        <begin position="492"/>
        <end position="534"/>
    </location>
</feature>
<feature type="compositionally biased region" description="Polar residues" evidence="5">
    <location>
        <begin position="67"/>
        <end position="77"/>
    </location>
</feature>
<feature type="region of interest" description="Disordered" evidence="5">
    <location>
        <begin position="759"/>
        <end position="781"/>
    </location>
</feature>
<dbReference type="Gene3D" id="3.50.50.60">
    <property type="entry name" value="FAD/NAD(P)-binding domain"/>
    <property type="match status" value="2"/>
</dbReference>